<keyword evidence="6 8" id="KW-0408">Iron</keyword>
<dbReference type="PRINTS" id="PR00463">
    <property type="entry name" value="EP450I"/>
</dbReference>
<evidence type="ECO:0000256" key="7">
    <source>
        <dbReference type="ARBA" id="ARBA00023033"/>
    </source>
</evidence>
<protein>
    <submittedName>
        <fullName evidence="10">Cytochrome P450</fullName>
    </submittedName>
</protein>
<evidence type="ECO:0000256" key="5">
    <source>
        <dbReference type="ARBA" id="ARBA00023002"/>
    </source>
</evidence>
<dbReference type="OrthoDB" id="10029320at2759"/>
<dbReference type="InterPro" id="IPR002401">
    <property type="entry name" value="Cyt_P450_E_grp-I"/>
</dbReference>
<dbReference type="InterPro" id="IPR050121">
    <property type="entry name" value="Cytochrome_P450_monoxygenase"/>
</dbReference>
<keyword evidence="3 8" id="KW-0349">Heme</keyword>
<accession>A0A6A6XHZ1</accession>
<organism evidence="10 11">
    <name type="scientific">Melanomma pulvis-pyrius CBS 109.77</name>
    <dbReference type="NCBI Taxonomy" id="1314802"/>
    <lineage>
        <taxon>Eukaryota</taxon>
        <taxon>Fungi</taxon>
        <taxon>Dikarya</taxon>
        <taxon>Ascomycota</taxon>
        <taxon>Pezizomycotina</taxon>
        <taxon>Dothideomycetes</taxon>
        <taxon>Pleosporomycetidae</taxon>
        <taxon>Pleosporales</taxon>
        <taxon>Melanommataceae</taxon>
        <taxon>Melanomma</taxon>
    </lineage>
</organism>
<reference evidence="10" key="1">
    <citation type="journal article" date="2020" name="Stud. Mycol.">
        <title>101 Dothideomycetes genomes: a test case for predicting lifestyles and emergence of pathogens.</title>
        <authorList>
            <person name="Haridas S."/>
            <person name="Albert R."/>
            <person name="Binder M."/>
            <person name="Bloem J."/>
            <person name="Labutti K."/>
            <person name="Salamov A."/>
            <person name="Andreopoulos B."/>
            <person name="Baker S."/>
            <person name="Barry K."/>
            <person name="Bills G."/>
            <person name="Bluhm B."/>
            <person name="Cannon C."/>
            <person name="Castanera R."/>
            <person name="Culley D."/>
            <person name="Daum C."/>
            <person name="Ezra D."/>
            <person name="Gonzalez J."/>
            <person name="Henrissat B."/>
            <person name="Kuo A."/>
            <person name="Liang C."/>
            <person name="Lipzen A."/>
            <person name="Lutzoni F."/>
            <person name="Magnuson J."/>
            <person name="Mondo S."/>
            <person name="Nolan M."/>
            <person name="Ohm R."/>
            <person name="Pangilinan J."/>
            <person name="Park H.-J."/>
            <person name="Ramirez L."/>
            <person name="Alfaro M."/>
            <person name="Sun H."/>
            <person name="Tritt A."/>
            <person name="Yoshinaga Y."/>
            <person name="Zwiers L.-H."/>
            <person name="Turgeon B."/>
            <person name="Goodwin S."/>
            <person name="Spatafora J."/>
            <person name="Crous P."/>
            <person name="Grigoriev I."/>
        </authorList>
    </citation>
    <scope>NUCLEOTIDE SEQUENCE</scope>
    <source>
        <strain evidence="10">CBS 109.77</strain>
    </source>
</reference>
<gene>
    <name evidence="10" type="ORF">K505DRAFT_301945</name>
</gene>
<keyword evidence="11" id="KW-1185">Reference proteome</keyword>
<dbReference type="GO" id="GO:0005506">
    <property type="term" value="F:iron ion binding"/>
    <property type="evidence" value="ECO:0007669"/>
    <property type="project" value="InterPro"/>
</dbReference>
<dbReference type="InterPro" id="IPR036396">
    <property type="entry name" value="Cyt_P450_sf"/>
</dbReference>
<dbReference type="GO" id="GO:0016705">
    <property type="term" value="F:oxidoreductase activity, acting on paired donors, with incorporation or reduction of molecular oxygen"/>
    <property type="evidence" value="ECO:0007669"/>
    <property type="project" value="InterPro"/>
</dbReference>
<evidence type="ECO:0000256" key="2">
    <source>
        <dbReference type="ARBA" id="ARBA00005179"/>
    </source>
</evidence>
<dbReference type="GO" id="GO:0020037">
    <property type="term" value="F:heme binding"/>
    <property type="evidence" value="ECO:0007669"/>
    <property type="project" value="InterPro"/>
</dbReference>
<evidence type="ECO:0000256" key="1">
    <source>
        <dbReference type="ARBA" id="ARBA00001971"/>
    </source>
</evidence>
<comment type="cofactor">
    <cofactor evidence="1 8">
        <name>heme</name>
        <dbReference type="ChEBI" id="CHEBI:30413"/>
    </cofactor>
</comment>
<sequence>MGFLNDHPVATAVGVLVTAWFIRFMVTFIKTRRTLNKLPGPPHSMVFGHLISMGKVVSKLPNRVHPHVYPHYLTKEYDLPPVFYVDAYPIREPMMVVLDPEAAQEVCNSGLLKHPDISTFIKPLAGVNNLVTMDGPAWKKWRNVFNAGFSIQHIMDQVPAIVDCVQEYANILDQHATKNDVFRLEEEATKITVDVIGKVVCDHDFKSLTTNNAFLDVMRKTLSWMPDSQSLNPFHQHHPLRPLYWKYYKSQMDTYVGKILDERFSMRDANHSKKMRKKTSIDLALEEYFKESGKDADSRTATMDAEFRQYAIDNLLILIFAGHDTTASTICYCYHLLNKNPEKLVKIRQELDDVFGVGVSARDQLKTSPYLINKCEYTLAVIRETLRLFSPASTVRVGRKGYFVKDPTTGNMLPTEGYMIWPAAMSIHRDPRNYGESVHAFQPERFLPENADKLTPNAFRPFEKGPRNCIGQELALVEMKILLALTIREFNIRSAYNELDTLSKDGSLWAAEKGWKRGPQECFGEEAYQILLAAAKPREGMPARVTRNMEMRSN</sequence>
<dbReference type="Gene3D" id="1.10.630.10">
    <property type="entry name" value="Cytochrome P450"/>
    <property type="match status" value="1"/>
</dbReference>
<feature type="transmembrane region" description="Helical" evidence="9">
    <location>
        <begin position="12"/>
        <end position="29"/>
    </location>
</feature>
<dbReference type="Proteomes" id="UP000799757">
    <property type="component" value="Unassembled WGS sequence"/>
</dbReference>
<comment type="pathway">
    <text evidence="2">Secondary metabolite biosynthesis.</text>
</comment>
<keyword evidence="5" id="KW-0560">Oxidoreductase</keyword>
<keyword evidence="9" id="KW-1133">Transmembrane helix</keyword>
<keyword evidence="7" id="KW-0503">Monooxygenase</keyword>
<evidence type="ECO:0000313" key="10">
    <source>
        <dbReference type="EMBL" id="KAF2795515.1"/>
    </source>
</evidence>
<dbReference type="Pfam" id="PF00067">
    <property type="entry name" value="p450"/>
    <property type="match status" value="1"/>
</dbReference>
<keyword evidence="9" id="KW-0472">Membrane</keyword>
<dbReference type="EMBL" id="MU001856">
    <property type="protein sequence ID" value="KAF2795515.1"/>
    <property type="molecule type" value="Genomic_DNA"/>
</dbReference>
<dbReference type="SUPFAM" id="SSF48264">
    <property type="entry name" value="Cytochrome P450"/>
    <property type="match status" value="1"/>
</dbReference>
<proteinExistence type="predicted"/>
<evidence type="ECO:0000256" key="6">
    <source>
        <dbReference type="ARBA" id="ARBA00023004"/>
    </source>
</evidence>
<dbReference type="PANTHER" id="PTHR24305:SF107">
    <property type="entry name" value="P450, PUTATIVE (EUROFUNG)-RELATED"/>
    <property type="match status" value="1"/>
</dbReference>
<evidence type="ECO:0000256" key="4">
    <source>
        <dbReference type="ARBA" id="ARBA00022723"/>
    </source>
</evidence>
<dbReference type="AlphaFoldDB" id="A0A6A6XHZ1"/>
<dbReference type="PRINTS" id="PR00385">
    <property type="entry name" value="P450"/>
</dbReference>
<dbReference type="InterPro" id="IPR001128">
    <property type="entry name" value="Cyt_P450"/>
</dbReference>
<dbReference type="CDD" id="cd11051">
    <property type="entry name" value="CYP59-like"/>
    <property type="match status" value="1"/>
</dbReference>
<evidence type="ECO:0000256" key="9">
    <source>
        <dbReference type="SAM" id="Phobius"/>
    </source>
</evidence>
<dbReference type="GO" id="GO:0004497">
    <property type="term" value="F:monooxygenase activity"/>
    <property type="evidence" value="ECO:0007669"/>
    <property type="project" value="UniProtKB-KW"/>
</dbReference>
<evidence type="ECO:0000256" key="8">
    <source>
        <dbReference type="PIRSR" id="PIRSR602401-1"/>
    </source>
</evidence>
<keyword evidence="9" id="KW-0812">Transmembrane</keyword>
<evidence type="ECO:0000313" key="11">
    <source>
        <dbReference type="Proteomes" id="UP000799757"/>
    </source>
</evidence>
<evidence type="ECO:0000256" key="3">
    <source>
        <dbReference type="ARBA" id="ARBA00022617"/>
    </source>
</evidence>
<dbReference type="PANTHER" id="PTHR24305">
    <property type="entry name" value="CYTOCHROME P450"/>
    <property type="match status" value="1"/>
</dbReference>
<name>A0A6A6XHZ1_9PLEO</name>
<feature type="binding site" description="axial binding residue" evidence="8">
    <location>
        <position position="469"/>
    </location>
    <ligand>
        <name>heme</name>
        <dbReference type="ChEBI" id="CHEBI:30413"/>
    </ligand>
    <ligandPart>
        <name>Fe</name>
        <dbReference type="ChEBI" id="CHEBI:18248"/>
    </ligandPart>
</feature>
<keyword evidence="4 8" id="KW-0479">Metal-binding</keyword>